<keyword evidence="1" id="KW-0812">Transmembrane</keyword>
<organism evidence="2 3">
    <name type="scientific">Microvirga makkahensis</name>
    <dbReference type="NCBI Taxonomy" id="1128670"/>
    <lineage>
        <taxon>Bacteria</taxon>
        <taxon>Pseudomonadati</taxon>
        <taxon>Pseudomonadota</taxon>
        <taxon>Alphaproteobacteria</taxon>
        <taxon>Hyphomicrobiales</taxon>
        <taxon>Methylobacteriaceae</taxon>
        <taxon>Microvirga</taxon>
    </lineage>
</organism>
<dbReference type="RefSeq" id="WP_160884284.1">
    <property type="nucleotide sequence ID" value="NZ_WURB01000005.1"/>
</dbReference>
<feature type="transmembrane region" description="Helical" evidence="1">
    <location>
        <begin position="79"/>
        <end position="99"/>
    </location>
</feature>
<reference evidence="2 3" key="2">
    <citation type="submission" date="2020-01" db="EMBL/GenBank/DDBJ databases">
        <title>Microvirga sp. nov., an arsenate reduction bacterium isolated from Tibet hotspring sediments.</title>
        <authorList>
            <person name="Xian W.-D."/>
            <person name="Li W.-J."/>
        </authorList>
    </citation>
    <scope>NUCLEOTIDE SEQUENCE [LARGE SCALE GENOMIC DNA]</scope>
    <source>
        <strain evidence="2 3">KCTC 23863</strain>
    </source>
</reference>
<evidence type="ECO:0000313" key="2">
    <source>
        <dbReference type="EMBL" id="MXQ11703.1"/>
    </source>
</evidence>
<dbReference type="EMBL" id="WURB01000005">
    <property type="protein sequence ID" value="MXQ11703.1"/>
    <property type="molecule type" value="Genomic_DNA"/>
</dbReference>
<gene>
    <name evidence="2" type="ORF">GR328_09580</name>
</gene>
<dbReference type="AlphaFoldDB" id="A0A7X3SNY9"/>
<reference evidence="2 3" key="1">
    <citation type="submission" date="2019-12" db="EMBL/GenBank/DDBJ databases">
        <authorList>
            <person name="Yuan C.-G."/>
        </authorList>
    </citation>
    <scope>NUCLEOTIDE SEQUENCE [LARGE SCALE GENOMIC DNA]</scope>
    <source>
        <strain evidence="2 3">KCTC 23863</strain>
    </source>
</reference>
<evidence type="ECO:0000313" key="3">
    <source>
        <dbReference type="Proteomes" id="UP000436483"/>
    </source>
</evidence>
<comment type="caution">
    <text evidence="2">The sequence shown here is derived from an EMBL/GenBank/DDBJ whole genome shotgun (WGS) entry which is preliminary data.</text>
</comment>
<dbReference type="Proteomes" id="UP000436483">
    <property type="component" value="Unassembled WGS sequence"/>
</dbReference>
<accession>A0A7X3SNY9</accession>
<dbReference type="InterPro" id="IPR009937">
    <property type="entry name" value="Phage_holin_3_6"/>
</dbReference>
<sequence>MQGNNNQTIQGLVGEALRESTDLAQKEFTLFRTEISQNLRTLFIGLALVVVAAIFAIAAVMLLTESLVEWLATIVNSEALAALIVGGGLALIAIGLGLYGRHAMSTSALTPQRTMRSLRRDAEVLSERGAG</sequence>
<keyword evidence="3" id="KW-1185">Reference proteome</keyword>
<protein>
    <submittedName>
        <fullName evidence="2">Phage holin family protein</fullName>
    </submittedName>
</protein>
<name>A0A7X3SNY9_9HYPH</name>
<keyword evidence="1" id="KW-0472">Membrane</keyword>
<feature type="transmembrane region" description="Helical" evidence="1">
    <location>
        <begin position="42"/>
        <end position="64"/>
    </location>
</feature>
<dbReference type="OrthoDB" id="7997969at2"/>
<proteinExistence type="predicted"/>
<keyword evidence="1" id="KW-1133">Transmembrane helix</keyword>
<dbReference type="Pfam" id="PF07332">
    <property type="entry name" value="Phage_holin_3_6"/>
    <property type="match status" value="1"/>
</dbReference>
<evidence type="ECO:0000256" key="1">
    <source>
        <dbReference type="SAM" id="Phobius"/>
    </source>
</evidence>